<keyword evidence="5" id="KW-1185">Reference proteome</keyword>
<evidence type="ECO:0000313" key="5">
    <source>
        <dbReference type="Proteomes" id="UP000286576"/>
    </source>
</evidence>
<dbReference type="OrthoDB" id="108135at2"/>
<gene>
    <name evidence="4" type="ORF">D2V07_00735</name>
</gene>
<dbReference type="InterPro" id="IPR000871">
    <property type="entry name" value="Beta-lactam_class-A"/>
</dbReference>
<dbReference type="RefSeq" id="WP_119584115.1">
    <property type="nucleotide sequence ID" value="NZ_CAWODQ010000001.1"/>
</dbReference>
<evidence type="ECO:0000256" key="1">
    <source>
        <dbReference type="ARBA" id="ARBA00001526"/>
    </source>
</evidence>
<feature type="chain" id="PRO_5019193333" evidence="2">
    <location>
        <begin position="21"/>
        <end position="425"/>
    </location>
</feature>
<feature type="signal peptide" evidence="2">
    <location>
        <begin position="1"/>
        <end position="20"/>
    </location>
</feature>
<accession>A0A418NW63</accession>
<organism evidence="4 5">
    <name type="scientific">Aurantiacibacter zhengii</name>
    <dbReference type="NCBI Taxonomy" id="2307003"/>
    <lineage>
        <taxon>Bacteria</taxon>
        <taxon>Pseudomonadati</taxon>
        <taxon>Pseudomonadota</taxon>
        <taxon>Alphaproteobacteria</taxon>
        <taxon>Sphingomonadales</taxon>
        <taxon>Erythrobacteraceae</taxon>
        <taxon>Aurantiacibacter</taxon>
    </lineage>
</organism>
<protein>
    <submittedName>
        <fullName evidence="4">Serine hydrolase</fullName>
    </submittedName>
</protein>
<evidence type="ECO:0000259" key="3">
    <source>
        <dbReference type="Pfam" id="PF13354"/>
    </source>
</evidence>
<keyword evidence="4" id="KW-0378">Hydrolase</keyword>
<evidence type="ECO:0000313" key="4">
    <source>
        <dbReference type="EMBL" id="RIV88838.1"/>
    </source>
</evidence>
<dbReference type="GO" id="GO:0046677">
    <property type="term" value="P:response to antibiotic"/>
    <property type="evidence" value="ECO:0007669"/>
    <property type="project" value="InterPro"/>
</dbReference>
<dbReference type="GO" id="GO:0030655">
    <property type="term" value="P:beta-lactam antibiotic catabolic process"/>
    <property type="evidence" value="ECO:0007669"/>
    <property type="project" value="InterPro"/>
</dbReference>
<comment type="caution">
    <text evidence="4">The sequence shown here is derived from an EMBL/GenBank/DDBJ whole genome shotgun (WGS) entry which is preliminary data.</text>
</comment>
<dbReference type="EMBL" id="QXFL01000001">
    <property type="protein sequence ID" value="RIV88838.1"/>
    <property type="molecule type" value="Genomic_DNA"/>
</dbReference>
<name>A0A418NW63_9SPHN</name>
<dbReference type="SUPFAM" id="SSF56601">
    <property type="entry name" value="beta-lactamase/transpeptidase-like"/>
    <property type="match status" value="1"/>
</dbReference>
<dbReference type="PANTHER" id="PTHR35333:SF5">
    <property type="entry name" value="CONSERVED LIPOPROTEIN LPQF-RELATED"/>
    <property type="match status" value="1"/>
</dbReference>
<proteinExistence type="predicted"/>
<sequence length="425" mass="45689">MIRNAILAVLIVASPAAALAQDAEETARLEQRAEDIVAAMRGEAVYDEVFADNFASAVPEAQFEAIQGQIEAQFGPLIGVETVEAVAPAGARIAIRFERGRASGSFALEADAPYEVTGFRLSEMTPIGDTVAQFLEDVDALPGEVGLLVSRLGETNPLAARNADQQYAIGSTFKLYVLSALAHSIANGERGWSDVVTLTERSFPSGELQRWPQGAPITLQTLATLMISNSDNTATDQLILELGRDVVEAEVVASGHANPEATFPFMTTREMFVLKSGDEVDAGQYLGSDIASRRQALASLRGVERDMDAVLAAFTGGPNMIEVEWLASPDDLASLLQRLVALGDETAFQIMGVNTALTPAMQDEWDYVGYKGGSEPGVLNLSWLLRDEAGDWTVATFSWNNPEEEVDQSTLEMLAMRAVALAREN</sequence>
<dbReference type="Pfam" id="PF13354">
    <property type="entry name" value="Beta-lactamase2"/>
    <property type="match status" value="1"/>
</dbReference>
<dbReference type="InterPro" id="IPR045155">
    <property type="entry name" value="Beta-lactam_cat"/>
</dbReference>
<dbReference type="GO" id="GO:0008800">
    <property type="term" value="F:beta-lactamase activity"/>
    <property type="evidence" value="ECO:0007669"/>
    <property type="project" value="UniProtKB-EC"/>
</dbReference>
<dbReference type="PANTHER" id="PTHR35333">
    <property type="entry name" value="BETA-LACTAMASE"/>
    <property type="match status" value="1"/>
</dbReference>
<dbReference type="AlphaFoldDB" id="A0A418NW63"/>
<reference evidence="4 5" key="1">
    <citation type="submission" date="2018-08" db="EMBL/GenBank/DDBJ databases">
        <title>Erythrobacter zhengii sp.nov., a bacterium isolated from deep-sea sediment.</title>
        <authorList>
            <person name="Fang C."/>
            <person name="Wu Y.-H."/>
            <person name="Sun C."/>
            <person name="Wang H."/>
            <person name="Cheng H."/>
            <person name="Meng F.-X."/>
            <person name="Wang C.-S."/>
            <person name="Xu X.-W."/>
        </authorList>
    </citation>
    <scope>NUCLEOTIDE SEQUENCE [LARGE SCALE GENOMIC DNA]</scope>
    <source>
        <strain evidence="4 5">V18</strain>
    </source>
</reference>
<dbReference type="Proteomes" id="UP000286576">
    <property type="component" value="Unassembled WGS sequence"/>
</dbReference>
<keyword evidence="2" id="KW-0732">Signal</keyword>
<dbReference type="Gene3D" id="3.40.710.10">
    <property type="entry name" value="DD-peptidase/beta-lactamase superfamily"/>
    <property type="match status" value="1"/>
</dbReference>
<feature type="domain" description="Beta-lactamase class A catalytic" evidence="3">
    <location>
        <begin position="155"/>
        <end position="351"/>
    </location>
</feature>
<evidence type="ECO:0000256" key="2">
    <source>
        <dbReference type="SAM" id="SignalP"/>
    </source>
</evidence>
<comment type="catalytic activity">
    <reaction evidence="1">
        <text>a beta-lactam + H2O = a substituted beta-amino acid</text>
        <dbReference type="Rhea" id="RHEA:20401"/>
        <dbReference type="ChEBI" id="CHEBI:15377"/>
        <dbReference type="ChEBI" id="CHEBI:35627"/>
        <dbReference type="ChEBI" id="CHEBI:140347"/>
        <dbReference type="EC" id="3.5.2.6"/>
    </reaction>
</comment>
<dbReference type="InterPro" id="IPR012338">
    <property type="entry name" value="Beta-lactam/transpept-like"/>
</dbReference>